<dbReference type="FunFam" id="3.30.930.10:FF:000046">
    <property type="entry name" value="Alanine--tRNA ligase"/>
    <property type="match status" value="1"/>
</dbReference>
<evidence type="ECO:0000256" key="13">
    <source>
        <dbReference type="ARBA" id="ARBA00048300"/>
    </source>
</evidence>
<dbReference type="FunFam" id="3.30.54.20:FF:000001">
    <property type="entry name" value="Alanine--tRNA ligase"/>
    <property type="match status" value="1"/>
</dbReference>
<dbReference type="InterPro" id="IPR045864">
    <property type="entry name" value="aa-tRNA-synth_II/BPL/LPL"/>
</dbReference>
<dbReference type="Pfam" id="PF07973">
    <property type="entry name" value="tRNA_SAD"/>
    <property type="match status" value="1"/>
</dbReference>
<dbReference type="AlphaFoldDB" id="A0A9X5AP37"/>
<dbReference type="PANTHER" id="PTHR11777:SF9">
    <property type="entry name" value="ALANINE--TRNA LIGASE, CYTOPLASMIC"/>
    <property type="match status" value="1"/>
</dbReference>
<dbReference type="Gene3D" id="2.40.30.130">
    <property type="match status" value="1"/>
</dbReference>
<dbReference type="Pfam" id="PF02272">
    <property type="entry name" value="DHHA1"/>
    <property type="match status" value="1"/>
</dbReference>
<evidence type="ECO:0000256" key="5">
    <source>
        <dbReference type="ARBA" id="ARBA00022723"/>
    </source>
</evidence>
<dbReference type="InterPro" id="IPR018162">
    <property type="entry name" value="Ala-tRNA-ligase_IIc_anticod-bd"/>
</dbReference>
<keyword evidence="7 14" id="KW-0862">Zinc</keyword>
<dbReference type="FunFam" id="3.10.310.40:FF:000001">
    <property type="entry name" value="Alanine--tRNA ligase"/>
    <property type="match status" value="1"/>
</dbReference>
<dbReference type="SUPFAM" id="SSF55186">
    <property type="entry name" value="ThrRS/AlaRS common domain"/>
    <property type="match status" value="1"/>
</dbReference>
<dbReference type="InterPro" id="IPR018164">
    <property type="entry name" value="Ala-tRNA-synth_IIc_N"/>
</dbReference>
<evidence type="ECO:0000256" key="2">
    <source>
        <dbReference type="ARBA" id="ARBA00022490"/>
    </source>
</evidence>
<dbReference type="GO" id="GO:0140096">
    <property type="term" value="F:catalytic activity, acting on a protein"/>
    <property type="evidence" value="ECO:0007669"/>
    <property type="project" value="UniProtKB-ARBA"/>
</dbReference>
<feature type="binding site" evidence="14">
    <location>
        <position position="663"/>
    </location>
    <ligand>
        <name>Zn(2+)</name>
        <dbReference type="ChEBI" id="CHEBI:29105"/>
    </ligand>
</feature>
<evidence type="ECO:0000256" key="1">
    <source>
        <dbReference type="ARBA" id="ARBA00008226"/>
    </source>
</evidence>
<keyword evidence="15" id="KW-0175">Coiled coil</keyword>
<feature type="binding site" evidence="14">
    <location>
        <position position="565"/>
    </location>
    <ligand>
        <name>Zn(2+)</name>
        <dbReference type="ChEBI" id="CHEBI:29105"/>
    </ligand>
</feature>
<dbReference type="InterPro" id="IPR002318">
    <property type="entry name" value="Ala-tRNA-lgiase_IIc"/>
</dbReference>
<dbReference type="Gene3D" id="3.30.980.10">
    <property type="entry name" value="Threonyl-trna Synthetase, Chain A, domain 2"/>
    <property type="match status" value="1"/>
</dbReference>
<reference evidence="17 18" key="1">
    <citation type="journal article" date="2019" name="Nat. Med.">
        <title>A library of human gut bacterial isolates paired with longitudinal multiomics data enables mechanistic microbiome research.</title>
        <authorList>
            <person name="Poyet M."/>
            <person name="Groussin M."/>
            <person name="Gibbons S.M."/>
            <person name="Avila-Pacheco J."/>
            <person name="Jiang X."/>
            <person name="Kearney S.M."/>
            <person name="Perrotta A.R."/>
            <person name="Berdy B."/>
            <person name="Zhao S."/>
            <person name="Lieberman T.D."/>
            <person name="Swanson P.K."/>
            <person name="Smith M."/>
            <person name="Roesemann S."/>
            <person name="Alexander J.E."/>
            <person name="Rich S.A."/>
            <person name="Livny J."/>
            <person name="Vlamakis H."/>
            <person name="Clish C."/>
            <person name="Bullock K."/>
            <person name="Deik A."/>
            <person name="Scott J."/>
            <person name="Pierce K.A."/>
            <person name="Xavier R.J."/>
            <person name="Alm E.J."/>
        </authorList>
    </citation>
    <scope>NUCLEOTIDE SEQUENCE [LARGE SCALE GENOMIC DNA]</scope>
    <source>
        <strain evidence="17 18">BIOML-A198</strain>
    </source>
</reference>
<keyword evidence="11 14" id="KW-0030">Aminoacyl-tRNA synthetase</keyword>
<name>A0A9X5AP37_9FIRM</name>
<evidence type="ECO:0000256" key="3">
    <source>
        <dbReference type="ARBA" id="ARBA00022555"/>
    </source>
</evidence>
<dbReference type="Gene3D" id="3.30.54.20">
    <property type="match status" value="1"/>
</dbReference>
<keyword evidence="3 14" id="KW-0820">tRNA-binding</keyword>
<evidence type="ECO:0000256" key="10">
    <source>
        <dbReference type="ARBA" id="ARBA00022917"/>
    </source>
</evidence>
<evidence type="ECO:0000256" key="9">
    <source>
        <dbReference type="ARBA" id="ARBA00022884"/>
    </source>
</evidence>
<proteinExistence type="inferred from homology"/>
<keyword evidence="8 14" id="KW-0067">ATP-binding</keyword>
<evidence type="ECO:0000256" key="15">
    <source>
        <dbReference type="SAM" id="Coils"/>
    </source>
</evidence>
<evidence type="ECO:0000313" key="17">
    <source>
        <dbReference type="EMBL" id="MTK21867.1"/>
    </source>
</evidence>
<comment type="similarity">
    <text evidence="1 14">Belongs to the class-II aminoacyl-tRNA synthetase family.</text>
</comment>
<evidence type="ECO:0000313" key="18">
    <source>
        <dbReference type="Proteomes" id="UP000487649"/>
    </source>
</evidence>
<keyword evidence="6 14" id="KW-0547">Nucleotide-binding</keyword>
<dbReference type="GO" id="GO:0005524">
    <property type="term" value="F:ATP binding"/>
    <property type="evidence" value="ECO:0007669"/>
    <property type="project" value="UniProtKB-UniRule"/>
</dbReference>
<dbReference type="InterPro" id="IPR018165">
    <property type="entry name" value="Ala-tRNA-synth_IIc_core"/>
</dbReference>
<dbReference type="GO" id="GO:0008270">
    <property type="term" value="F:zinc ion binding"/>
    <property type="evidence" value="ECO:0007669"/>
    <property type="project" value="UniProtKB-UniRule"/>
</dbReference>
<dbReference type="GO" id="GO:0006419">
    <property type="term" value="P:alanyl-tRNA aminoacylation"/>
    <property type="evidence" value="ECO:0007669"/>
    <property type="project" value="UniProtKB-UniRule"/>
</dbReference>
<evidence type="ECO:0000256" key="7">
    <source>
        <dbReference type="ARBA" id="ARBA00022833"/>
    </source>
</evidence>
<dbReference type="Gene3D" id="3.10.310.40">
    <property type="match status" value="1"/>
</dbReference>
<keyword evidence="10 14" id="KW-0648">Protein biosynthesis</keyword>
<dbReference type="EC" id="6.1.1.7" evidence="14"/>
<dbReference type="GO" id="GO:0002161">
    <property type="term" value="F:aminoacyl-tRNA deacylase activity"/>
    <property type="evidence" value="ECO:0007669"/>
    <property type="project" value="TreeGrafter"/>
</dbReference>
<evidence type="ECO:0000256" key="11">
    <source>
        <dbReference type="ARBA" id="ARBA00023146"/>
    </source>
</evidence>
<feature type="binding site" evidence="14">
    <location>
        <position position="667"/>
    </location>
    <ligand>
        <name>Zn(2+)</name>
        <dbReference type="ChEBI" id="CHEBI:29105"/>
    </ligand>
</feature>
<dbReference type="InterPro" id="IPR050058">
    <property type="entry name" value="Ala-tRNA_ligase"/>
</dbReference>
<comment type="caution">
    <text evidence="17">The sequence shown here is derived from an EMBL/GenBank/DDBJ whole genome shotgun (WGS) entry which is preliminary data.</text>
</comment>
<dbReference type="InterPro" id="IPR023033">
    <property type="entry name" value="Ala_tRNA_ligase_euk/bac"/>
</dbReference>
<dbReference type="SUPFAM" id="SSF50447">
    <property type="entry name" value="Translation proteins"/>
    <property type="match status" value="1"/>
</dbReference>
<dbReference type="HAMAP" id="MF_00036_B">
    <property type="entry name" value="Ala_tRNA_synth_B"/>
    <property type="match status" value="1"/>
</dbReference>
<comment type="domain">
    <text evidence="14">Consists of three domains; the N-terminal catalytic domain, the editing domain and the C-terminal C-Ala domain. The editing domain removes incorrectly charged amino acids, while the C-Ala domain, along with tRNA(Ala), serves as a bridge to cooperatively bring together the editing and aminoacylation centers thus stimulating deacylation of misacylated tRNAs.</text>
</comment>
<comment type="subcellular location">
    <subcellularLocation>
        <location evidence="14">Cytoplasm</location>
    </subcellularLocation>
</comment>
<keyword evidence="2 14" id="KW-0963">Cytoplasm</keyword>
<sequence>MKYMTGSEIRSMYLNFFKSKGHMIEPGAPLVPINDPSLLWINSGVAALKKYFDGREIPNNPRITNAQKSIRTNDIENVGKTARHHTFFEMLGNFSIGDYFREEAVTWGWELLTSKEWFGFDKELLYVTVYPTDQETYDLWIKLGVSPDHIVKLEYNFWEIGEGPCGPNTEIFYDRGTKYDPENIGIRLLEEDIENDRYIEIWNIVFSQYNSKEGLDRSEYPMLPNKNIDTGMGLERMACVIQGVETNFDTDLFMPIIRATEEMSGVKYTQETATAFKVIADHVRTVTFAVADGALLSNEGRGYVLRRLLRRAVRYGKKLGIDRAFMYELVPVVADIMKDYYPYVCDKIELVQKVIKSEEDRFRQTLADGEKILTDLIAKCEDKTISGKDAFMLYDTYGFPYELTLEYAEEAGFTVDKEGFDAQMEVQRERARNAREDVESMHSQNAALMSFKTPSKFVGYHQLSTTSNVILLLQNGEVVDSLTGAGQVILDTTPFYAESGGQVADTGMMTTSAANVMVTDVIKAPNGQHLHSVQVDGTLSLNDEVVCQVQVENRLDLTKNHTATHLLHQALKDVIGAHANQAGSLVSADRLRFDFTNMQGLTSEELQRIEAIVNEKIWASIPVEVFEKSIEEAKQMGAMALFSEKYGETVRVVKAGDYSIELCGGCHVSNTSEIGLFKIISESGIGAGTRRIEAVTGKGAYQYMNSFIERFAAVSETLKTKPALLEERVEGILDELKEAHRENDSLKSKLSHLKMKEIVNNTREVAGITVLTANLVDVDMNHLRQMVDEFKQQLSSAVIVLASAVDGKVAISCGVTPDYVKQGVHAGKIVKEVATICGGGGGGRPDMAQAGAKDATKIEEALKNVDEWLKNNL</sequence>
<accession>A0A9X5AP37</accession>
<dbReference type="PROSITE" id="PS50860">
    <property type="entry name" value="AA_TRNA_LIGASE_II_ALA"/>
    <property type="match status" value="1"/>
</dbReference>
<dbReference type="SUPFAM" id="SSF55681">
    <property type="entry name" value="Class II aaRS and biotin synthetases"/>
    <property type="match status" value="1"/>
</dbReference>
<evidence type="ECO:0000256" key="8">
    <source>
        <dbReference type="ARBA" id="ARBA00022840"/>
    </source>
</evidence>
<evidence type="ECO:0000256" key="4">
    <source>
        <dbReference type="ARBA" id="ARBA00022598"/>
    </source>
</evidence>
<gene>
    <name evidence="14 17" type="primary">alaS</name>
    <name evidence="17" type="ORF">GMA92_10615</name>
</gene>
<dbReference type="EMBL" id="WMQE01000024">
    <property type="protein sequence ID" value="MTK21867.1"/>
    <property type="molecule type" value="Genomic_DNA"/>
</dbReference>
<dbReference type="SUPFAM" id="SSF101353">
    <property type="entry name" value="Putative anticodon-binding domain of alanyl-tRNA synthetase (AlaRS)"/>
    <property type="match status" value="1"/>
</dbReference>
<evidence type="ECO:0000256" key="14">
    <source>
        <dbReference type="HAMAP-Rule" id="MF_00036"/>
    </source>
</evidence>
<feature type="domain" description="Alanyl-transfer RNA synthetases family profile" evidence="16">
    <location>
        <begin position="4"/>
        <end position="706"/>
    </location>
</feature>
<dbReference type="NCBIfam" id="TIGR00344">
    <property type="entry name" value="alaS"/>
    <property type="match status" value="1"/>
</dbReference>
<dbReference type="GO" id="GO:0016740">
    <property type="term" value="F:transferase activity"/>
    <property type="evidence" value="ECO:0007669"/>
    <property type="project" value="UniProtKB-ARBA"/>
</dbReference>
<dbReference type="Proteomes" id="UP000487649">
    <property type="component" value="Unassembled WGS sequence"/>
</dbReference>
<dbReference type="FunFam" id="3.30.980.10:FF:000004">
    <property type="entry name" value="Alanine--tRNA ligase, cytoplasmic"/>
    <property type="match status" value="1"/>
</dbReference>
<dbReference type="GO" id="GO:0004813">
    <property type="term" value="F:alanine-tRNA ligase activity"/>
    <property type="evidence" value="ECO:0007669"/>
    <property type="project" value="UniProtKB-UniRule"/>
</dbReference>
<dbReference type="InterPro" id="IPR003156">
    <property type="entry name" value="DHHA1_dom"/>
</dbReference>
<dbReference type="Gene3D" id="6.10.250.550">
    <property type="match status" value="1"/>
</dbReference>
<keyword evidence="4 14" id="KW-0436">Ligase</keyword>
<dbReference type="Pfam" id="PF01411">
    <property type="entry name" value="tRNA-synt_2c"/>
    <property type="match status" value="1"/>
</dbReference>
<dbReference type="GO" id="GO:0005829">
    <property type="term" value="C:cytosol"/>
    <property type="evidence" value="ECO:0007669"/>
    <property type="project" value="TreeGrafter"/>
</dbReference>
<comment type="catalytic activity">
    <reaction evidence="13 14">
        <text>tRNA(Ala) + L-alanine + ATP = L-alanyl-tRNA(Ala) + AMP + diphosphate</text>
        <dbReference type="Rhea" id="RHEA:12540"/>
        <dbReference type="Rhea" id="RHEA-COMP:9657"/>
        <dbReference type="Rhea" id="RHEA-COMP:9923"/>
        <dbReference type="ChEBI" id="CHEBI:30616"/>
        <dbReference type="ChEBI" id="CHEBI:33019"/>
        <dbReference type="ChEBI" id="CHEBI:57972"/>
        <dbReference type="ChEBI" id="CHEBI:78442"/>
        <dbReference type="ChEBI" id="CHEBI:78497"/>
        <dbReference type="ChEBI" id="CHEBI:456215"/>
        <dbReference type="EC" id="6.1.1.7"/>
    </reaction>
</comment>
<dbReference type="CDD" id="cd00673">
    <property type="entry name" value="AlaRS_core"/>
    <property type="match status" value="1"/>
</dbReference>
<evidence type="ECO:0000259" key="16">
    <source>
        <dbReference type="PROSITE" id="PS50860"/>
    </source>
</evidence>
<dbReference type="PRINTS" id="PR00980">
    <property type="entry name" value="TRNASYNTHALA"/>
</dbReference>
<dbReference type="Gene3D" id="3.30.930.10">
    <property type="entry name" value="Bira Bifunctional Protein, Domain 2"/>
    <property type="match status" value="1"/>
</dbReference>
<keyword evidence="5 14" id="KW-0479">Metal-binding</keyword>
<keyword evidence="9 14" id="KW-0694">RNA-binding</keyword>
<evidence type="ECO:0000256" key="12">
    <source>
        <dbReference type="ARBA" id="ARBA00024779"/>
    </source>
</evidence>
<dbReference type="InterPro" id="IPR009000">
    <property type="entry name" value="Transl_B-barrel_sf"/>
</dbReference>
<evidence type="ECO:0000256" key="6">
    <source>
        <dbReference type="ARBA" id="ARBA00022741"/>
    </source>
</evidence>
<dbReference type="InterPro" id="IPR012947">
    <property type="entry name" value="tRNA_SAD"/>
</dbReference>
<protein>
    <recommendedName>
        <fullName evidence="14">Alanine--tRNA ligase</fullName>
        <ecNumber evidence="14">6.1.1.7</ecNumber>
    </recommendedName>
    <alternativeName>
        <fullName evidence="14">Alanyl-tRNA synthetase</fullName>
        <shortName evidence="14">AlaRS</shortName>
    </alternativeName>
</protein>
<feature type="coiled-coil region" evidence="15">
    <location>
        <begin position="729"/>
        <end position="756"/>
    </location>
</feature>
<comment type="cofactor">
    <cofactor evidence="14">
        <name>Zn(2+)</name>
        <dbReference type="ChEBI" id="CHEBI:29105"/>
    </cofactor>
    <text evidence="14">Binds 1 zinc ion per subunit.</text>
</comment>
<feature type="binding site" evidence="14">
    <location>
        <position position="561"/>
    </location>
    <ligand>
        <name>Zn(2+)</name>
        <dbReference type="ChEBI" id="CHEBI:29105"/>
    </ligand>
</feature>
<dbReference type="RefSeq" id="WP_006783342.1">
    <property type="nucleotide sequence ID" value="NZ_JAMQUV010000020.1"/>
</dbReference>
<dbReference type="PANTHER" id="PTHR11777">
    <property type="entry name" value="ALANYL-TRNA SYNTHETASE"/>
    <property type="match status" value="1"/>
</dbReference>
<comment type="function">
    <text evidence="12 14">Catalyzes the attachment of alanine to tRNA(Ala) in a two-step reaction: alanine is first activated by ATP to form Ala-AMP and then transferred to the acceptor end of tRNA(Ala). Also edits incorrectly charged Ser-tRNA(Ala) and Gly-tRNA(Ala) via its editing domain.</text>
</comment>
<dbReference type="GO" id="GO:0000049">
    <property type="term" value="F:tRNA binding"/>
    <property type="evidence" value="ECO:0007669"/>
    <property type="project" value="UniProtKB-KW"/>
</dbReference>
<dbReference type="InterPro" id="IPR018163">
    <property type="entry name" value="Thr/Ala-tRNA-synth_IIc_edit"/>
</dbReference>
<organism evidence="17 18">
    <name type="scientific">Turicibacter sanguinis</name>
    <dbReference type="NCBI Taxonomy" id="154288"/>
    <lineage>
        <taxon>Bacteria</taxon>
        <taxon>Bacillati</taxon>
        <taxon>Bacillota</taxon>
        <taxon>Erysipelotrichia</taxon>
        <taxon>Erysipelotrichales</taxon>
        <taxon>Turicibacteraceae</taxon>
        <taxon>Turicibacter</taxon>
    </lineage>
</organism>
<dbReference type="SMART" id="SM00863">
    <property type="entry name" value="tRNA_SAD"/>
    <property type="match status" value="1"/>
</dbReference>